<dbReference type="Proteomes" id="UP000183794">
    <property type="component" value="Unassembled WGS sequence"/>
</dbReference>
<dbReference type="HOGENOM" id="CLU_177836_0_0_6"/>
<dbReference type="STRING" id="80854.MVIS_3861"/>
<organism evidence="1 2">
    <name type="scientific">Moritella viscosa</name>
    <dbReference type="NCBI Taxonomy" id="80854"/>
    <lineage>
        <taxon>Bacteria</taxon>
        <taxon>Pseudomonadati</taxon>
        <taxon>Pseudomonadota</taxon>
        <taxon>Gammaproteobacteria</taxon>
        <taxon>Alteromonadales</taxon>
        <taxon>Moritellaceae</taxon>
        <taxon>Moritella</taxon>
    </lineage>
</organism>
<protein>
    <submittedName>
        <fullName evidence="1">Uncharacterized protein</fullName>
    </submittedName>
</protein>
<dbReference type="OrthoDB" id="5828847at2"/>
<dbReference type="EMBL" id="FPLD01000060">
    <property type="protein sequence ID" value="SGY99481.1"/>
    <property type="molecule type" value="Genomic_DNA"/>
</dbReference>
<dbReference type="AlphaFoldDB" id="A0A090IMP7"/>
<dbReference type="InterPro" id="IPR021250">
    <property type="entry name" value="DUF2789"/>
</dbReference>
<gene>
    <name evidence="1" type="ORF">NVI5450_2198</name>
</gene>
<dbReference type="GeneID" id="61295876"/>
<evidence type="ECO:0000313" key="2">
    <source>
        <dbReference type="Proteomes" id="UP000183794"/>
    </source>
</evidence>
<dbReference type="Pfam" id="PF10982">
    <property type="entry name" value="DUF2789"/>
    <property type="match status" value="1"/>
</dbReference>
<dbReference type="InterPro" id="IPR038086">
    <property type="entry name" value="DUF2789_sf"/>
</dbReference>
<accession>A0A090IMP7</accession>
<dbReference type="Gene3D" id="1.10.10.1130">
    <property type="entry name" value="Uncharacterised protein PF10982, DUF2789"/>
    <property type="match status" value="1"/>
</dbReference>
<name>A0A090IMP7_9GAMM</name>
<dbReference type="PATRIC" id="fig|80854.5.peg.4085"/>
<dbReference type="RefSeq" id="WP_045111834.1">
    <property type="nucleotide sequence ID" value="NZ_CAWQZC010000121.1"/>
</dbReference>
<reference evidence="1 2" key="1">
    <citation type="submission" date="2016-11" db="EMBL/GenBank/DDBJ databases">
        <authorList>
            <person name="Jaros S."/>
            <person name="Januszkiewicz K."/>
            <person name="Wedrychowicz H."/>
        </authorList>
    </citation>
    <scope>NUCLEOTIDE SEQUENCE [LARGE SCALE GENOMIC DNA]</scope>
    <source>
        <strain evidence="1">NVI 5450</strain>
    </source>
</reference>
<sequence length="76" mass="8994">MMFLATQTLELLFAQLGLENDELSMKRFIHQHKIQTGVLLFEAPFWNDSQAMFLKEAIYEDADWAEVIDHFDTMLR</sequence>
<dbReference type="KEGG" id="mvs:MVIS_3861"/>
<proteinExistence type="predicted"/>
<evidence type="ECO:0000313" key="1">
    <source>
        <dbReference type="EMBL" id="SGY99481.1"/>
    </source>
</evidence>